<gene>
    <name evidence="1" type="ORF">DI628_03195</name>
</gene>
<protein>
    <submittedName>
        <fullName evidence="1">Uncharacterized protein</fullName>
    </submittedName>
</protein>
<dbReference type="Proteomes" id="UP000320948">
    <property type="component" value="Unassembled WGS sequence"/>
</dbReference>
<sequence>MLHCNPQQFSCNTCPAADVCGVPQPERRRRENQKAISLLIAEMGMSEFEATLLVTHGQPLRGMA</sequence>
<comment type="caution">
    <text evidence="1">The sequence shown here is derived from an EMBL/GenBank/DDBJ whole genome shotgun (WGS) entry which is preliminary data.</text>
</comment>
<accession>A0A6N4RD50</accession>
<name>A0A6N4RD50_BLAVI</name>
<proteinExistence type="predicted"/>
<organism evidence="1 2">
    <name type="scientific">Blastochloris viridis</name>
    <name type="common">Rhodopseudomonas viridis</name>
    <dbReference type="NCBI Taxonomy" id="1079"/>
    <lineage>
        <taxon>Bacteria</taxon>
        <taxon>Pseudomonadati</taxon>
        <taxon>Pseudomonadota</taxon>
        <taxon>Alphaproteobacteria</taxon>
        <taxon>Hyphomicrobiales</taxon>
        <taxon>Blastochloridaceae</taxon>
        <taxon>Blastochloris</taxon>
    </lineage>
</organism>
<dbReference type="EMBL" id="VAFM01000001">
    <property type="protein sequence ID" value="TKW61647.1"/>
    <property type="molecule type" value="Genomic_DNA"/>
</dbReference>
<dbReference type="AlphaFoldDB" id="A0A6N4RD50"/>
<evidence type="ECO:0000313" key="1">
    <source>
        <dbReference type="EMBL" id="TKW61647.1"/>
    </source>
</evidence>
<reference evidence="1 2" key="1">
    <citation type="journal article" date="2017" name="Nat. Commun.">
        <title>In situ click chemistry generation of cyclooxygenase-2 inhibitors.</title>
        <authorList>
            <person name="Bhardwaj A."/>
            <person name="Kaur J."/>
            <person name="Wuest M."/>
            <person name="Wuest F."/>
        </authorList>
    </citation>
    <scope>NUCLEOTIDE SEQUENCE [LARGE SCALE GENOMIC DNA]</scope>
    <source>
        <strain evidence="1">S2_018_000_R2_106</strain>
    </source>
</reference>
<evidence type="ECO:0000313" key="2">
    <source>
        <dbReference type="Proteomes" id="UP000320948"/>
    </source>
</evidence>